<accession>A0ABV8R8E5</accession>
<protein>
    <recommendedName>
        <fullName evidence="4">Adhesin domain-containing protein</fullName>
    </recommendedName>
</protein>
<feature type="region of interest" description="Disordered" evidence="1">
    <location>
        <begin position="54"/>
        <end position="94"/>
    </location>
</feature>
<feature type="compositionally biased region" description="Basic and acidic residues" evidence="1">
    <location>
        <begin position="61"/>
        <end position="86"/>
    </location>
</feature>
<evidence type="ECO:0000313" key="3">
    <source>
        <dbReference type="Proteomes" id="UP001595826"/>
    </source>
</evidence>
<dbReference type="RefSeq" id="WP_377407690.1">
    <property type="nucleotide sequence ID" value="NZ_JBHSCY010000001.1"/>
</dbReference>
<keyword evidence="3" id="KW-1185">Reference proteome</keyword>
<gene>
    <name evidence="2" type="ORF">ACFOWD_02045</name>
</gene>
<reference evidence="3" key="1">
    <citation type="journal article" date="2019" name="Int. J. Syst. Evol. Microbiol.">
        <title>The Global Catalogue of Microorganisms (GCM) 10K type strain sequencing project: providing services to taxonomists for standard genome sequencing and annotation.</title>
        <authorList>
            <consortium name="The Broad Institute Genomics Platform"/>
            <consortium name="The Broad Institute Genome Sequencing Center for Infectious Disease"/>
            <person name="Wu L."/>
            <person name="Ma J."/>
        </authorList>
    </citation>
    <scope>NUCLEOTIDE SEQUENCE [LARGE SCALE GENOMIC DNA]</scope>
    <source>
        <strain evidence="3">CECT 8655</strain>
    </source>
</reference>
<sequence>MKKIVLILVFISSIITAQQKEFKYSLNGITKVVLTSDTKMIVEVGNTSQLIITDTKNNKSKSNEKHEHHEDHFPNKKSKEKEDKRKGLTAIYPGGKDDTDGYGFSISKEEGILYVTDLKSFMQRRGLTFKLPKNMNISVDAGNMGSIYLEGFTGEVEATSNIGKIEIKDVTGPITVDGNVGKVDIDFVKVSQKSPITISSSVSEIDVAIPANSKADLELRTQGTVYTNFDIEMPKKKGMPIVNGRKSIVTKLNNGGVKIYIKSSMGNIYLRKK</sequence>
<evidence type="ECO:0000313" key="2">
    <source>
        <dbReference type="EMBL" id="MFC4267673.1"/>
    </source>
</evidence>
<organism evidence="2 3">
    <name type="scientific">Polaribacter marinivivus</name>
    <dbReference type="NCBI Taxonomy" id="1524260"/>
    <lineage>
        <taxon>Bacteria</taxon>
        <taxon>Pseudomonadati</taxon>
        <taxon>Bacteroidota</taxon>
        <taxon>Flavobacteriia</taxon>
        <taxon>Flavobacteriales</taxon>
        <taxon>Flavobacteriaceae</taxon>
    </lineage>
</organism>
<comment type="caution">
    <text evidence="2">The sequence shown here is derived from an EMBL/GenBank/DDBJ whole genome shotgun (WGS) entry which is preliminary data.</text>
</comment>
<proteinExistence type="predicted"/>
<dbReference type="EMBL" id="JBHSCY010000001">
    <property type="protein sequence ID" value="MFC4267673.1"/>
    <property type="molecule type" value="Genomic_DNA"/>
</dbReference>
<evidence type="ECO:0000256" key="1">
    <source>
        <dbReference type="SAM" id="MobiDB-lite"/>
    </source>
</evidence>
<name>A0ABV8R8E5_9FLAO</name>
<evidence type="ECO:0008006" key="4">
    <source>
        <dbReference type="Google" id="ProtNLM"/>
    </source>
</evidence>
<dbReference type="Proteomes" id="UP001595826">
    <property type="component" value="Unassembled WGS sequence"/>
</dbReference>